<proteinExistence type="predicted"/>
<reference evidence="1 2" key="1">
    <citation type="journal article" date="2007" name="PLoS Genet.">
        <title>Patterns and implications of gene gain and loss in the evolution of Prochlorococcus.</title>
        <authorList>
            <person name="Kettler G.C."/>
            <person name="Martiny A.C."/>
            <person name="Huang K."/>
            <person name="Zucker J."/>
            <person name="Coleman M.L."/>
            <person name="Rodrigue S."/>
            <person name="Chen F."/>
            <person name="Lapidus A."/>
            <person name="Ferriera S."/>
            <person name="Johnson J."/>
            <person name="Steglich C."/>
            <person name="Church G.M."/>
            <person name="Richardson P."/>
            <person name="Chisholm S.W."/>
        </authorList>
    </citation>
    <scope>NUCLEOTIDE SEQUENCE [LARGE SCALE GENOMIC DNA]</scope>
    <source>
        <strain evidence="1 2">MIT 9303</strain>
    </source>
</reference>
<dbReference type="Pfam" id="PF11746">
    <property type="entry name" value="DUF3303"/>
    <property type="match status" value="1"/>
</dbReference>
<evidence type="ECO:0000313" key="1">
    <source>
        <dbReference type="EMBL" id="ABM77950.1"/>
    </source>
</evidence>
<dbReference type="RefSeq" id="WP_011130337.1">
    <property type="nucleotide sequence ID" value="NC_008820.1"/>
</dbReference>
<protein>
    <recommendedName>
        <fullName evidence="3">DUF3303 domain-containing protein</fullName>
    </recommendedName>
</protein>
<evidence type="ECO:0000313" key="2">
    <source>
        <dbReference type="Proteomes" id="UP000002274"/>
    </source>
</evidence>
<dbReference type="EMBL" id="CP000554">
    <property type="protein sequence ID" value="ABM77950.1"/>
    <property type="molecule type" value="Genomic_DNA"/>
</dbReference>
<accession>A2C8Z0</accession>
<dbReference type="HOGENOM" id="CLU_158026_0_0_3"/>
<organism evidence="1 2">
    <name type="scientific">Prochlorococcus marinus (strain MIT 9303)</name>
    <dbReference type="NCBI Taxonomy" id="59922"/>
    <lineage>
        <taxon>Bacteria</taxon>
        <taxon>Bacillati</taxon>
        <taxon>Cyanobacteriota</taxon>
        <taxon>Cyanophyceae</taxon>
        <taxon>Synechococcales</taxon>
        <taxon>Prochlorococcaceae</taxon>
        <taxon>Prochlorococcus</taxon>
    </lineage>
</organism>
<sequence>MQLFLCDAQFEDVELQKAAYAQFIELWESGAMAKEDKFEGFELLFRVHAPGEGRVVILCRAESDKQLFTHFAPWRAQFGIVMEFTPVMSCQDVVDAHKDLFAKLPPRSAV</sequence>
<evidence type="ECO:0008006" key="3">
    <source>
        <dbReference type="Google" id="ProtNLM"/>
    </source>
</evidence>
<dbReference type="Proteomes" id="UP000002274">
    <property type="component" value="Chromosome"/>
</dbReference>
<dbReference type="InterPro" id="IPR021734">
    <property type="entry name" value="DUF3303"/>
</dbReference>
<gene>
    <name evidence="1" type="ordered locus">P9303_12011</name>
</gene>
<dbReference type="BioCyc" id="PMAR59922:G1G80-1050-MONOMER"/>
<dbReference type="KEGG" id="pmf:P9303_12011"/>
<dbReference type="STRING" id="59922.P9303_12011"/>
<dbReference type="AlphaFoldDB" id="A2C8Z0"/>
<name>A2C8Z0_PROM3</name>